<evidence type="ECO:0000259" key="1">
    <source>
        <dbReference type="Pfam" id="PF03354"/>
    </source>
</evidence>
<dbReference type="InterPro" id="IPR005021">
    <property type="entry name" value="Terminase_largesu-like"/>
</dbReference>
<evidence type="ECO:0000259" key="2">
    <source>
        <dbReference type="Pfam" id="PF20441"/>
    </source>
</evidence>
<reference evidence="3 4" key="1">
    <citation type="submission" date="2016-10" db="EMBL/GenBank/DDBJ databases">
        <authorList>
            <person name="de Groot N.N."/>
        </authorList>
    </citation>
    <scope>NUCLEOTIDE SEQUENCE [LARGE SCALE GENOMIC DNA]</scope>
    <source>
        <strain evidence="3 4">CGMCC 1.9157</strain>
    </source>
</reference>
<dbReference type="RefSeq" id="WP_090068378.1">
    <property type="nucleotide sequence ID" value="NZ_FOVR01000001.1"/>
</dbReference>
<feature type="domain" description="Terminase large subunit-like ATPase" evidence="1">
    <location>
        <begin position="91"/>
        <end position="259"/>
    </location>
</feature>
<dbReference type="Pfam" id="PF20441">
    <property type="entry name" value="TerL_nuclease"/>
    <property type="match status" value="1"/>
</dbReference>
<dbReference type="Gene3D" id="3.40.50.300">
    <property type="entry name" value="P-loop containing nucleotide triphosphate hydrolases"/>
    <property type="match status" value="1"/>
</dbReference>
<dbReference type="InterPro" id="IPR046462">
    <property type="entry name" value="TerL_nuclease"/>
</dbReference>
<evidence type="ECO:0000313" key="3">
    <source>
        <dbReference type="EMBL" id="SFN60383.1"/>
    </source>
</evidence>
<dbReference type="EMBL" id="FOVR01000001">
    <property type="protein sequence ID" value="SFN60383.1"/>
    <property type="molecule type" value="Genomic_DNA"/>
</dbReference>
<organism evidence="3 4">
    <name type="scientific">Cohaesibacter marisflavi</name>
    <dbReference type="NCBI Taxonomy" id="655353"/>
    <lineage>
        <taxon>Bacteria</taxon>
        <taxon>Pseudomonadati</taxon>
        <taxon>Pseudomonadota</taxon>
        <taxon>Alphaproteobacteria</taxon>
        <taxon>Hyphomicrobiales</taxon>
        <taxon>Cohaesibacteraceae</taxon>
    </lineage>
</organism>
<accession>A0A1I5AD94</accession>
<dbReference type="GO" id="GO:0004519">
    <property type="term" value="F:endonuclease activity"/>
    <property type="evidence" value="ECO:0007669"/>
    <property type="project" value="InterPro"/>
</dbReference>
<dbReference type="AlphaFoldDB" id="A0A1I5AD94"/>
<evidence type="ECO:0000313" key="4">
    <source>
        <dbReference type="Proteomes" id="UP000199236"/>
    </source>
</evidence>
<dbReference type="InterPro" id="IPR027417">
    <property type="entry name" value="P-loop_NTPase"/>
</dbReference>
<dbReference type="STRING" id="655353.SAMN04488056_101443"/>
<dbReference type="InterPro" id="IPR046461">
    <property type="entry name" value="TerL_ATPase"/>
</dbReference>
<gene>
    <name evidence="3" type="ORF">SAMN04488056_101443</name>
</gene>
<dbReference type="PANTHER" id="PTHR41287:SF1">
    <property type="entry name" value="PROTEIN YMFN"/>
    <property type="match status" value="1"/>
</dbReference>
<dbReference type="PANTHER" id="PTHR41287">
    <property type="match status" value="1"/>
</dbReference>
<name>A0A1I5AD94_9HYPH</name>
<dbReference type="Proteomes" id="UP000199236">
    <property type="component" value="Unassembled WGS sequence"/>
</dbReference>
<feature type="domain" description="Terminase large subunit-like endonuclease" evidence="2">
    <location>
        <begin position="270"/>
        <end position="554"/>
    </location>
</feature>
<dbReference type="OrthoDB" id="9760250at2"/>
<dbReference type="Pfam" id="PF03354">
    <property type="entry name" value="TerL_ATPase"/>
    <property type="match status" value="1"/>
</dbReference>
<keyword evidence="4" id="KW-1185">Reference proteome</keyword>
<sequence length="570" mass="64303">MSALVIDAELYPRTASAFQYVDDVLNGVIPACRWVRLACERHRRDLEQAAGDLFGFRFEPAKSEKVLIFIEAMPHTKGRWAAQRKRLVLEPWQRFFVASLFGWVRKLDGLRRFREGRLMVPRKNGKSALAAGIGNYMLSADGEYGAEVYSGATTQKQAFEVFKPARLMAKNTPMFRRTLGVEVAAQKLTTKMGGVFEPLVGDPGDGASPSCGIVDEYHEHTTDKLYDTLKTGMGARDQPLMLVITTAGDNIAGPCYMAFDELKNVLEGVIEDDELFGLVYTIDEGDDWTDPANLIKANPNFGVSVGDEFLRSEQQKAIRTPRNQARFKTKHLNVWISAKTAYFNMEDWNKQADPDLCIPEGDEVARFGALDLSSKLDITARLDLWRKLVNGKHHYYVVAPRFYLPEETAQDPEKKHYLEWSETGALTVTDGNIIDYNVIKDDIEDDHECFPFERIGYDPWGATQLVLEIQNELNIEVTEYPQRVVTLSEPMKWVEALLKDGRLHHDGNPVLTWMISNVIAKPDANDNVFPRKPSDEKKIDGAVALIMALGLAMAEDQNEDEDMDSYFASL</sequence>
<protein>
    <submittedName>
        <fullName evidence="3">Phage terminase-like protein, large subunit, contains N-terminal HTH domain</fullName>
    </submittedName>
</protein>
<proteinExistence type="predicted"/>